<dbReference type="InParanoid" id="F4RZY9"/>
<dbReference type="Proteomes" id="UP000001072">
    <property type="component" value="Unassembled WGS sequence"/>
</dbReference>
<accession>F4RZY9</accession>
<dbReference type="KEGG" id="mlr:MELLADRAFT_110485"/>
<evidence type="ECO:0000313" key="2">
    <source>
        <dbReference type="Proteomes" id="UP000001072"/>
    </source>
</evidence>
<keyword evidence="2" id="KW-1185">Reference proteome</keyword>
<dbReference type="RefSeq" id="XP_007414641.1">
    <property type="nucleotide sequence ID" value="XM_007414579.1"/>
</dbReference>
<dbReference type="VEuPathDB" id="FungiDB:MELLADRAFT_110485"/>
<dbReference type="GeneID" id="18924095"/>
<sequence>MNAPPVIQVISIVLNCLEEHSRIRRNQKSDNVDADKNDKEEDIDQSIASDIRIFNQTHNFAQLIAHLKPNLNQTPLSEQYRFDNYYYEKGGCVFSSNGKNLPTHYELIRIANWSNQCFNLRDLATNSSHINPAPYFNAHHCRWSFGLASKDPWNELIQSVHINPELALTVLG</sequence>
<name>F4RZY9_MELLP</name>
<dbReference type="AlphaFoldDB" id="F4RZY9"/>
<dbReference type="EMBL" id="GL883133">
    <property type="protein sequence ID" value="EGG02104.1"/>
    <property type="molecule type" value="Genomic_DNA"/>
</dbReference>
<organism evidence="2">
    <name type="scientific">Melampsora larici-populina (strain 98AG31 / pathotype 3-4-7)</name>
    <name type="common">Poplar leaf rust fungus</name>
    <dbReference type="NCBI Taxonomy" id="747676"/>
    <lineage>
        <taxon>Eukaryota</taxon>
        <taxon>Fungi</taxon>
        <taxon>Dikarya</taxon>
        <taxon>Basidiomycota</taxon>
        <taxon>Pucciniomycotina</taxon>
        <taxon>Pucciniomycetes</taxon>
        <taxon>Pucciniales</taxon>
        <taxon>Melampsoraceae</taxon>
        <taxon>Melampsora</taxon>
    </lineage>
</organism>
<reference evidence="2" key="1">
    <citation type="journal article" date="2011" name="Proc. Natl. Acad. Sci. U.S.A.">
        <title>Obligate biotrophy features unraveled by the genomic analysis of rust fungi.</title>
        <authorList>
            <person name="Duplessis S."/>
            <person name="Cuomo C.A."/>
            <person name="Lin Y.-C."/>
            <person name="Aerts A."/>
            <person name="Tisserant E."/>
            <person name="Veneault-Fourrey C."/>
            <person name="Joly D.L."/>
            <person name="Hacquard S."/>
            <person name="Amselem J."/>
            <person name="Cantarel B.L."/>
            <person name="Chiu R."/>
            <person name="Coutinho P.M."/>
            <person name="Feau N."/>
            <person name="Field M."/>
            <person name="Frey P."/>
            <person name="Gelhaye E."/>
            <person name="Goldberg J."/>
            <person name="Grabherr M.G."/>
            <person name="Kodira C.D."/>
            <person name="Kohler A."/>
            <person name="Kuees U."/>
            <person name="Lindquist E.A."/>
            <person name="Lucas S.M."/>
            <person name="Mago R."/>
            <person name="Mauceli E."/>
            <person name="Morin E."/>
            <person name="Murat C."/>
            <person name="Pangilinan J.L."/>
            <person name="Park R."/>
            <person name="Pearson M."/>
            <person name="Quesneville H."/>
            <person name="Rouhier N."/>
            <person name="Sakthikumar S."/>
            <person name="Salamov A.A."/>
            <person name="Schmutz J."/>
            <person name="Selles B."/>
            <person name="Shapiro H."/>
            <person name="Tanguay P."/>
            <person name="Tuskan G.A."/>
            <person name="Henrissat B."/>
            <person name="Van de Peer Y."/>
            <person name="Rouze P."/>
            <person name="Ellis J.G."/>
            <person name="Dodds P.N."/>
            <person name="Schein J.E."/>
            <person name="Zhong S."/>
            <person name="Hamelin R.C."/>
            <person name="Grigoriev I.V."/>
            <person name="Szabo L.J."/>
            <person name="Martin F."/>
        </authorList>
    </citation>
    <scope>NUCLEOTIDE SEQUENCE [LARGE SCALE GENOMIC DNA]</scope>
    <source>
        <strain evidence="2">98AG31 / pathotype 3-4-7</strain>
    </source>
</reference>
<proteinExistence type="predicted"/>
<protein>
    <submittedName>
        <fullName evidence="1">Uncharacterized protein</fullName>
    </submittedName>
</protein>
<evidence type="ECO:0000313" key="1">
    <source>
        <dbReference type="EMBL" id="EGG02104.1"/>
    </source>
</evidence>
<dbReference type="HOGENOM" id="CLU_1555612_0_0_1"/>
<gene>
    <name evidence="1" type="ORF">MELLADRAFT_110485</name>
</gene>